<evidence type="ECO:0000256" key="7">
    <source>
        <dbReference type="ARBA" id="ARBA00023242"/>
    </source>
</evidence>
<protein>
    <recommendedName>
        <fullName evidence="9">C2H2-type domain-containing protein</fullName>
    </recommendedName>
</protein>
<keyword evidence="7" id="KW-0539">Nucleus</keyword>
<dbReference type="PANTHER" id="PTHR46179:SF13">
    <property type="entry name" value="C2H2-TYPE DOMAIN-CONTAINING PROTEIN"/>
    <property type="match status" value="1"/>
</dbReference>
<name>A0A1L0B4Z8_9ASCO</name>
<dbReference type="EMBL" id="FQNF01000123">
    <property type="protein sequence ID" value="SGZ41624.1"/>
    <property type="molecule type" value="Genomic_DNA"/>
</dbReference>
<keyword evidence="6" id="KW-0804">Transcription</keyword>
<evidence type="ECO:0000313" key="11">
    <source>
        <dbReference type="Proteomes" id="UP000183365"/>
    </source>
</evidence>
<dbReference type="SMART" id="SM00355">
    <property type="entry name" value="ZnF_C2H2"/>
    <property type="match status" value="5"/>
</dbReference>
<keyword evidence="3 8" id="KW-0863">Zinc-finger</keyword>
<dbReference type="PROSITE" id="PS50157">
    <property type="entry name" value="ZINC_FINGER_C2H2_2"/>
    <property type="match status" value="2"/>
</dbReference>
<dbReference type="InterPro" id="IPR051061">
    <property type="entry name" value="Zinc_finger_trans_reg"/>
</dbReference>
<keyword evidence="2" id="KW-0479">Metal-binding</keyword>
<dbReference type="GO" id="GO:0005634">
    <property type="term" value="C:nucleus"/>
    <property type="evidence" value="ECO:0007669"/>
    <property type="project" value="UniProtKB-SubCell"/>
</dbReference>
<dbReference type="InterPro" id="IPR013087">
    <property type="entry name" value="Znf_C2H2_type"/>
</dbReference>
<dbReference type="Pfam" id="PF21816">
    <property type="entry name" value="Zap1_zf1"/>
    <property type="match status" value="1"/>
</dbReference>
<evidence type="ECO:0000256" key="3">
    <source>
        <dbReference type="ARBA" id="ARBA00022771"/>
    </source>
</evidence>
<dbReference type="PROSITE" id="PS00028">
    <property type="entry name" value="ZINC_FINGER_C2H2_1"/>
    <property type="match status" value="3"/>
</dbReference>
<proteinExistence type="predicted"/>
<evidence type="ECO:0000313" key="10">
    <source>
        <dbReference type="EMBL" id="SGZ41624.1"/>
    </source>
</evidence>
<keyword evidence="5" id="KW-0805">Transcription regulation</keyword>
<feature type="domain" description="C2H2-type" evidence="9">
    <location>
        <begin position="401"/>
        <end position="430"/>
    </location>
</feature>
<dbReference type="OrthoDB" id="387657at2759"/>
<evidence type="ECO:0000256" key="4">
    <source>
        <dbReference type="ARBA" id="ARBA00022833"/>
    </source>
</evidence>
<dbReference type="PANTHER" id="PTHR46179">
    <property type="entry name" value="ZINC FINGER PROTEIN"/>
    <property type="match status" value="1"/>
</dbReference>
<dbReference type="GO" id="GO:0008270">
    <property type="term" value="F:zinc ion binding"/>
    <property type="evidence" value="ECO:0007669"/>
    <property type="project" value="UniProtKB-KW"/>
</dbReference>
<keyword evidence="4" id="KW-0862">Zinc</keyword>
<evidence type="ECO:0000256" key="2">
    <source>
        <dbReference type="ARBA" id="ARBA00022723"/>
    </source>
</evidence>
<keyword evidence="11" id="KW-1185">Reference proteome</keyword>
<evidence type="ECO:0000256" key="8">
    <source>
        <dbReference type="PROSITE-ProRule" id="PRU00042"/>
    </source>
</evidence>
<sequence>MVNRSVHGHIHNYKDFTLVHGHLHPSQNHDNVDESFKHFEFINLKNTHQNNSKSNQINNDSSQEYPSLKMLMEECQCDPQIIEICCENSSHDTASHQVCNIDHEPPNKLQKKDQANFNPINNSPNDLLFLDDCNIENKQISKDVLVNFLDISKMYDIPVLNKTHGKIIHQENLLDVGFPKRENNLIEDDNHNHHHHKLELHNHGMHHQKVNKDLSLNNIKDKIDEQKHSLNCHFHCESPPDNIKVEHDNIQLDFKWNDIVSNNDNKTTCKWEDCDRSFGSLMDLHSHLIFDHLETSKRMTDNVQDLDSKSLNIVDDERCFWDNCDFNYHNDCDLIDHINHTHGIQFDIGINDSNTITNNDQSTKPNKTFPCKWQDCNVVCKNEEELDEHLVSHIPKRKTEYECCWVNCGKFFKQRQKLLRHLKSHSKYKGCLCEICNKTFSTSDGLLFHKKKMHKNDNTQNKNFLIEQKSNDQ</sequence>
<dbReference type="VEuPathDB" id="FungiDB:HGUI_03825"/>
<dbReference type="Gene3D" id="3.30.160.60">
    <property type="entry name" value="Classic Zinc Finger"/>
    <property type="match status" value="2"/>
</dbReference>
<dbReference type="InterPro" id="IPR036236">
    <property type="entry name" value="Znf_C2H2_sf"/>
</dbReference>
<accession>A0A1L0B4Z8</accession>
<comment type="subcellular location">
    <subcellularLocation>
        <location evidence="1">Nucleus</location>
    </subcellularLocation>
</comment>
<evidence type="ECO:0000256" key="1">
    <source>
        <dbReference type="ARBA" id="ARBA00004123"/>
    </source>
</evidence>
<dbReference type="SUPFAM" id="SSF57667">
    <property type="entry name" value="beta-beta-alpha zinc fingers"/>
    <property type="match status" value="2"/>
</dbReference>
<dbReference type="Proteomes" id="UP000183365">
    <property type="component" value="Unassembled WGS sequence"/>
</dbReference>
<dbReference type="AlphaFoldDB" id="A0A1L0B4Z8"/>
<organism evidence="10 11">
    <name type="scientific">Hanseniaspora guilliermondii</name>
    <dbReference type="NCBI Taxonomy" id="56406"/>
    <lineage>
        <taxon>Eukaryota</taxon>
        <taxon>Fungi</taxon>
        <taxon>Dikarya</taxon>
        <taxon>Ascomycota</taxon>
        <taxon>Saccharomycotina</taxon>
        <taxon>Saccharomycetes</taxon>
        <taxon>Saccharomycodales</taxon>
        <taxon>Saccharomycodaceae</taxon>
        <taxon>Hanseniaspora</taxon>
    </lineage>
</organism>
<evidence type="ECO:0000256" key="6">
    <source>
        <dbReference type="ARBA" id="ARBA00023163"/>
    </source>
</evidence>
<dbReference type="Pfam" id="PF00096">
    <property type="entry name" value="zf-C2H2"/>
    <property type="match status" value="1"/>
</dbReference>
<evidence type="ECO:0000259" key="9">
    <source>
        <dbReference type="PROSITE" id="PS50157"/>
    </source>
</evidence>
<evidence type="ECO:0000256" key="5">
    <source>
        <dbReference type="ARBA" id="ARBA00023015"/>
    </source>
</evidence>
<feature type="domain" description="C2H2-type" evidence="9">
    <location>
        <begin position="431"/>
        <end position="459"/>
    </location>
</feature>
<gene>
    <name evidence="10" type="ORF">HGUI_03825</name>
</gene>
<dbReference type="InterPro" id="IPR048420">
    <property type="entry name" value="Zap1-like_Znf1"/>
</dbReference>
<reference evidence="11" key="1">
    <citation type="submission" date="2016-11" db="EMBL/GenBank/DDBJ databases">
        <authorList>
            <person name="Guldener U."/>
        </authorList>
    </citation>
    <scope>NUCLEOTIDE SEQUENCE [LARGE SCALE GENOMIC DNA]</scope>
</reference>
<dbReference type="GO" id="GO:0006357">
    <property type="term" value="P:regulation of transcription by RNA polymerase II"/>
    <property type="evidence" value="ECO:0007669"/>
    <property type="project" value="TreeGrafter"/>
</dbReference>